<feature type="compositionally biased region" description="Basic residues" evidence="1">
    <location>
        <begin position="153"/>
        <end position="167"/>
    </location>
</feature>
<accession>A0A8J5X7Y6</accession>
<feature type="region of interest" description="Disordered" evidence="1">
    <location>
        <begin position="688"/>
        <end position="708"/>
    </location>
</feature>
<evidence type="ECO:0000256" key="1">
    <source>
        <dbReference type="SAM" id="MobiDB-lite"/>
    </source>
</evidence>
<keyword evidence="4" id="KW-1185">Reference proteome</keyword>
<feature type="region of interest" description="Disordered" evidence="1">
    <location>
        <begin position="518"/>
        <end position="558"/>
    </location>
</feature>
<feature type="compositionally biased region" description="Pro residues" evidence="1">
    <location>
        <begin position="89"/>
        <end position="101"/>
    </location>
</feature>
<protein>
    <recommendedName>
        <fullName evidence="2">DUF4211 domain-containing protein</fullName>
    </recommendedName>
</protein>
<feature type="compositionally biased region" description="Basic and acidic residues" evidence="1">
    <location>
        <begin position="518"/>
        <end position="531"/>
    </location>
</feature>
<evidence type="ECO:0000313" key="4">
    <source>
        <dbReference type="Proteomes" id="UP000751190"/>
    </source>
</evidence>
<name>A0A8J5X7Y6_DIALT</name>
<reference evidence="3" key="1">
    <citation type="submission" date="2021-05" db="EMBL/GenBank/DDBJ databases">
        <title>The genome of the haptophyte Pavlova lutheri (Diacronema luteri, Pavlovales) - a model for lipid biosynthesis in eukaryotic algae.</title>
        <authorList>
            <person name="Hulatt C.J."/>
            <person name="Posewitz M.C."/>
        </authorList>
    </citation>
    <scope>NUCLEOTIDE SEQUENCE</scope>
    <source>
        <strain evidence="3">NIVA-4/92</strain>
    </source>
</reference>
<dbReference type="InterPro" id="IPR025451">
    <property type="entry name" value="DUF4211"/>
</dbReference>
<gene>
    <name evidence="3" type="ORF">KFE25_010590</name>
</gene>
<feature type="region of interest" description="Disordered" evidence="1">
    <location>
        <begin position="574"/>
        <end position="672"/>
    </location>
</feature>
<dbReference type="Pfam" id="PF13926">
    <property type="entry name" value="DUF4211"/>
    <property type="match status" value="1"/>
</dbReference>
<feature type="domain" description="DUF4211" evidence="2">
    <location>
        <begin position="251"/>
        <end position="355"/>
    </location>
</feature>
<feature type="compositionally biased region" description="Pro residues" evidence="1">
    <location>
        <begin position="132"/>
        <end position="145"/>
    </location>
</feature>
<evidence type="ECO:0000259" key="2">
    <source>
        <dbReference type="Pfam" id="PF13926"/>
    </source>
</evidence>
<organism evidence="3 4">
    <name type="scientific">Diacronema lutheri</name>
    <name type="common">Unicellular marine alga</name>
    <name type="synonym">Monochrysis lutheri</name>
    <dbReference type="NCBI Taxonomy" id="2081491"/>
    <lineage>
        <taxon>Eukaryota</taxon>
        <taxon>Haptista</taxon>
        <taxon>Haptophyta</taxon>
        <taxon>Pavlovophyceae</taxon>
        <taxon>Pavlovales</taxon>
        <taxon>Pavlovaceae</taxon>
        <taxon>Diacronema</taxon>
    </lineage>
</organism>
<comment type="caution">
    <text evidence="3">The sequence shown here is derived from an EMBL/GenBank/DDBJ whole genome shotgun (WGS) entry which is preliminary data.</text>
</comment>
<dbReference type="Proteomes" id="UP000751190">
    <property type="component" value="Unassembled WGS sequence"/>
</dbReference>
<feature type="compositionally biased region" description="Acidic residues" evidence="1">
    <location>
        <begin position="616"/>
        <end position="630"/>
    </location>
</feature>
<feature type="region of interest" description="Disordered" evidence="1">
    <location>
        <begin position="195"/>
        <end position="228"/>
    </location>
</feature>
<dbReference type="AlphaFoldDB" id="A0A8J5X7Y6"/>
<proteinExistence type="predicted"/>
<evidence type="ECO:0000313" key="3">
    <source>
        <dbReference type="EMBL" id="KAG8461403.1"/>
    </source>
</evidence>
<sequence>MNGAGCLARAKRLARELHAALRGLSAADRELVLRVACSGQASHARPRAARATLRQDGARRGSDDDFDEPPPRATAKRRAQTPCRAPECAPQPPHTEPPPCSPRAADVFPPDLHAVADGALPSATGRPLAASTPPPRAAAPEPTPAAPTSGRPSAKRLRLSRSRRSARAHAEQSRAGACAGDVGVARAQRCEAVLARGSSGEDGDSDDGGRKIDGAADGDAADEPRGHALGREWPQFERRALGREEALRLWAELLLKRELDADFEELVLTTPRHASSALYLSAALKVESLFGAARGLLDSAAWTNEFRRALRTRPELVCAPLRVDDGGGGGGERCDCEACGRSNHPALFSMWLRGECADALAGWYGCGARPADAAPRNLPASAARRGVGFGVGRTCCARASAFHRALWFKAWAAEHARAAAAPLVGAGLSAEQVVERLIPAGERADGACVGARARPVACDLAAEIAERARVVLAGADGWSEERRAGGGGLGGQVDWRPTGAIRGQLGACVAWGARARARRDSDASDLDEPRAAARNGVRRRAAHGGDDGASGDASQVDAFEPRAPRARAALMLNGSARKRAQSSSVSGEGDGYFGRSGLVEGKGSELQSSAPHSSETEAEPSADDEGDESDGGGGETSASGERGCGGVPCAPPRTPRPTRERRLDAPTRAAAVRSPSAVVYRALCSGPASPTARARAIRRVPSCSASSG</sequence>
<dbReference type="EMBL" id="JAGTXO010000026">
    <property type="protein sequence ID" value="KAG8461403.1"/>
    <property type="molecule type" value="Genomic_DNA"/>
</dbReference>
<feature type="region of interest" description="Disordered" evidence="1">
    <location>
        <begin position="38"/>
        <end position="181"/>
    </location>
</feature>